<dbReference type="Proteomes" id="UP001189122">
    <property type="component" value="Unassembled WGS sequence"/>
</dbReference>
<name>A0A7I8J0T6_SPIIN</name>
<dbReference type="PANTHER" id="PTHR45631:SF202">
    <property type="entry name" value="SENESCENCE-INDUCED RECEPTOR-LIKE SERINE_THREONINE-PROTEIN KINASE"/>
    <property type="match status" value="1"/>
</dbReference>
<accession>A0A7I8J0T6</accession>
<dbReference type="SUPFAM" id="SSF52058">
    <property type="entry name" value="L domain-like"/>
    <property type="match status" value="1"/>
</dbReference>
<organism evidence="1">
    <name type="scientific">Spirodela intermedia</name>
    <name type="common">Intermediate duckweed</name>
    <dbReference type="NCBI Taxonomy" id="51605"/>
    <lineage>
        <taxon>Eukaryota</taxon>
        <taxon>Viridiplantae</taxon>
        <taxon>Streptophyta</taxon>
        <taxon>Embryophyta</taxon>
        <taxon>Tracheophyta</taxon>
        <taxon>Spermatophyta</taxon>
        <taxon>Magnoliopsida</taxon>
        <taxon>Liliopsida</taxon>
        <taxon>Araceae</taxon>
        <taxon>Lemnoideae</taxon>
        <taxon>Spirodela</taxon>
    </lineage>
</organism>
<protein>
    <submittedName>
        <fullName evidence="1">Uncharacterized protein</fullName>
    </submittedName>
</protein>
<dbReference type="AlphaFoldDB" id="A0A7I8J0T6"/>
<gene>
    <name evidence="1" type="ORF">SI7747_08010233</name>
</gene>
<keyword evidence="2" id="KW-1185">Reference proteome</keyword>
<proteinExistence type="predicted"/>
<sequence>MYFAELRRLKTNETREFIIYAGDGLFYGPYTPRFLKTEATGNSTLPPMINALEAFTVRRLTLMPTNVSEGLVSSEKKLEGDPCVPQQFTWEGLECSVNASNHSRITSLNLSHSGLGGGIPPFIANLTNLISLNLENNDLNGLFRKLYTKDHKMDHYY</sequence>
<dbReference type="EMBL" id="CACRZD030000008">
    <property type="protein sequence ID" value="CAA6663844.1"/>
    <property type="molecule type" value="Genomic_DNA"/>
</dbReference>
<dbReference type="PANTHER" id="PTHR45631">
    <property type="entry name" value="OS07G0107800 PROTEIN-RELATED"/>
    <property type="match status" value="1"/>
</dbReference>
<dbReference type="InterPro" id="IPR032675">
    <property type="entry name" value="LRR_dom_sf"/>
</dbReference>
<dbReference type="EMBL" id="LR743595">
    <property type="protein sequence ID" value="CAA2624394.1"/>
    <property type="molecule type" value="Genomic_DNA"/>
</dbReference>
<evidence type="ECO:0000313" key="2">
    <source>
        <dbReference type="Proteomes" id="UP001189122"/>
    </source>
</evidence>
<evidence type="ECO:0000313" key="1">
    <source>
        <dbReference type="EMBL" id="CAA2624394.1"/>
    </source>
</evidence>
<reference evidence="1 2" key="1">
    <citation type="submission" date="2019-12" db="EMBL/GenBank/DDBJ databases">
        <authorList>
            <person name="Scholz U."/>
            <person name="Mascher M."/>
            <person name="Fiebig A."/>
        </authorList>
    </citation>
    <scope>NUCLEOTIDE SEQUENCE</scope>
</reference>
<dbReference type="Gene3D" id="3.80.10.10">
    <property type="entry name" value="Ribonuclease Inhibitor"/>
    <property type="match status" value="1"/>
</dbReference>